<dbReference type="Proteomes" id="UP000023772">
    <property type="component" value="Chromosome"/>
</dbReference>
<dbReference type="Gene3D" id="3.60.21.10">
    <property type="match status" value="1"/>
</dbReference>
<keyword evidence="5" id="KW-1185">Reference proteome</keyword>
<dbReference type="InterPro" id="IPR029052">
    <property type="entry name" value="Metallo-depent_PP-like"/>
</dbReference>
<organism evidence="4 6">
    <name type="scientific">Draconibacterium orientale</name>
    <dbReference type="NCBI Taxonomy" id="1168034"/>
    <lineage>
        <taxon>Bacteria</taxon>
        <taxon>Pseudomonadati</taxon>
        <taxon>Bacteroidota</taxon>
        <taxon>Bacteroidia</taxon>
        <taxon>Marinilabiliales</taxon>
        <taxon>Prolixibacteraceae</taxon>
        <taxon>Draconibacterium</taxon>
    </lineage>
</organism>
<reference evidence="4 6" key="2">
    <citation type="submission" date="2016-10" db="EMBL/GenBank/DDBJ databases">
        <authorList>
            <person name="de Groot N.N."/>
        </authorList>
    </citation>
    <scope>NUCLEOTIDE SEQUENCE [LARGE SCALE GENOMIC DNA]</scope>
    <source>
        <strain evidence="4 6">DSM 25947</strain>
    </source>
</reference>
<evidence type="ECO:0000313" key="6">
    <source>
        <dbReference type="Proteomes" id="UP000181981"/>
    </source>
</evidence>
<proteinExistence type="inferred from homology"/>
<dbReference type="InterPro" id="IPR019079">
    <property type="entry name" value="Capsule_synth_CapA"/>
</dbReference>
<evidence type="ECO:0000313" key="3">
    <source>
        <dbReference type="EMBL" id="AHW61318.1"/>
    </source>
</evidence>
<dbReference type="PANTHER" id="PTHR33393">
    <property type="entry name" value="POLYGLUTAMINE SYNTHESIS ACCESSORY PROTEIN RV0574C-RELATED"/>
    <property type="match status" value="1"/>
</dbReference>
<dbReference type="EMBL" id="CP007451">
    <property type="protein sequence ID" value="AHW61318.1"/>
    <property type="molecule type" value="Genomic_DNA"/>
</dbReference>
<evidence type="ECO:0000259" key="2">
    <source>
        <dbReference type="SMART" id="SM00854"/>
    </source>
</evidence>
<dbReference type="HOGENOM" id="CLU_038823_2_1_10"/>
<accession>X5DEL1</accession>
<sequence>MKIAFLGDIALIGKYDLTQNPNAKSALKDIAEVLKDYDFVIGNLESPLTDKESTMVCKSMHLRSPSININLLKYLNINIVSLANNHTYDFGRKGIEDTVKILTSNGIDYFGIDNKSIDINNAVIRGFVCYSTNAIGYNSTSKNKGVNTLDYKEVIKQVEEDKAAGKTSILSIHWGDEHTNYPRHEHIKFSHLLAKKNDIIISGHHPHVIQGVEKINNSLIAYSQGNFCFDDCEAISGTGMKLTQNDENRESFIFDVSIDENRIINYKTIGIKEINNQIKVASIDSKLTNLSNEIKNIKDPISYQNKRVSQFSDKDFREKKFGKKTFGWYVKRLNYYAIGAYLIGKINKYKYTKQFSKFL</sequence>
<dbReference type="InterPro" id="IPR052169">
    <property type="entry name" value="CW_Biosynth-Accessory"/>
</dbReference>
<name>X5DEL1_9BACT</name>
<dbReference type="EMBL" id="FOHT01000038">
    <property type="protein sequence ID" value="SEU05624.1"/>
    <property type="molecule type" value="Genomic_DNA"/>
</dbReference>
<dbReference type="RefSeq" id="WP_038563067.1">
    <property type="nucleotide sequence ID" value="NZ_FOHT01000038.1"/>
</dbReference>
<gene>
    <name evidence="3" type="ORF">FH5T_21480</name>
    <name evidence="4" type="ORF">SAMN05444285_13830</name>
</gene>
<reference evidence="3 5" key="1">
    <citation type="submission" date="2014-03" db="EMBL/GenBank/DDBJ databases">
        <title>Complete genome sequence of a deeply braunched marine Bacteroidia bacterium Draconibacterium orientale type strain FH5T.</title>
        <authorList>
            <person name="Li X."/>
            <person name="Wang X."/>
            <person name="Xie Z."/>
            <person name="Du Z."/>
            <person name="Chen G."/>
        </authorList>
    </citation>
    <scope>NUCLEOTIDE SEQUENCE [LARGE SCALE GENOMIC DNA]</scope>
    <source>
        <strain evidence="3 5">FH5</strain>
    </source>
</reference>
<dbReference type="OrthoDB" id="9810906at2"/>
<dbReference type="SMART" id="SM00854">
    <property type="entry name" value="PGA_cap"/>
    <property type="match status" value="1"/>
</dbReference>
<evidence type="ECO:0000256" key="1">
    <source>
        <dbReference type="ARBA" id="ARBA00005662"/>
    </source>
</evidence>
<protein>
    <submittedName>
        <fullName evidence="4">Poly-gamma-glutamate synthesis protein (Capsule biosynthesis protein)</fullName>
    </submittedName>
</protein>
<dbReference type="KEGG" id="dori:FH5T_21480"/>
<evidence type="ECO:0000313" key="4">
    <source>
        <dbReference type="EMBL" id="SEU05624.1"/>
    </source>
</evidence>
<dbReference type="PANTHER" id="PTHR33393:SF11">
    <property type="entry name" value="POLYGLUTAMINE SYNTHESIS ACCESSORY PROTEIN RV0574C-RELATED"/>
    <property type="match status" value="1"/>
</dbReference>
<dbReference type="CDD" id="cd07381">
    <property type="entry name" value="MPP_CapA"/>
    <property type="match status" value="1"/>
</dbReference>
<dbReference type="eggNOG" id="COG2843">
    <property type="taxonomic scope" value="Bacteria"/>
</dbReference>
<comment type="similarity">
    <text evidence="1">Belongs to the CapA family.</text>
</comment>
<evidence type="ECO:0000313" key="5">
    <source>
        <dbReference type="Proteomes" id="UP000023772"/>
    </source>
</evidence>
<dbReference type="AlphaFoldDB" id="X5DEL1"/>
<dbReference type="Proteomes" id="UP000181981">
    <property type="component" value="Unassembled WGS sequence"/>
</dbReference>
<dbReference type="SUPFAM" id="SSF56300">
    <property type="entry name" value="Metallo-dependent phosphatases"/>
    <property type="match status" value="1"/>
</dbReference>
<feature type="domain" description="Capsule synthesis protein CapA" evidence="2">
    <location>
        <begin position="2"/>
        <end position="231"/>
    </location>
</feature>
<dbReference type="Pfam" id="PF09587">
    <property type="entry name" value="PGA_cap"/>
    <property type="match status" value="1"/>
</dbReference>